<dbReference type="Proteomes" id="UP000799118">
    <property type="component" value="Unassembled WGS sequence"/>
</dbReference>
<organism evidence="1 2">
    <name type="scientific">Gymnopus androsaceus JB14</name>
    <dbReference type="NCBI Taxonomy" id="1447944"/>
    <lineage>
        <taxon>Eukaryota</taxon>
        <taxon>Fungi</taxon>
        <taxon>Dikarya</taxon>
        <taxon>Basidiomycota</taxon>
        <taxon>Agaricomycotina</taxon>
        <taxon>Agaricomycetes</taxon>
        <taxon>Agaricomycetidae</taxon>
        <taxon>Agaricales</taxon>
        <taxon>Marasmiineae</taxon>
        <taxon>Omphalotaceae</taxon>
        <taxon>Gymnopus</taxon>
    </lineage>
</organism>
<reference evidence="1" key="1">
    <citation type="journal article" date="2019" name="Environ. Microbiol.">
        <title>Fungal ecological strategies reflected in gene transcription - a case study of two litter decomposers.</title>
        <authorList>
            <person name="Barbi F."/>
            <person name="Kohler A."/>
            <person name="Barry K."/>
            <person name="Baskaran P."/>
            <person name="Daum C."/>
            <person name="Fauchery L."/>
            <person name="Ihrmark K."/>
            <person name="Kuo A."/>
            <person name="LaButti K."/>
            <person name="Lipzen A."/>
            <person name="Morin E."/>
            <person name="Grigoriev I.V."/>
            <person name="Henrissat B."/>
            <person name="Lindahl B."/>
            <person name="Martin F."/>
        </authorList>
    </citation>
    <scope>NUCLEOTIDE SEQUENCE</scope>
    <source>
        <strain evidence="1">JB14</strain>
    </source>
</reference>
<sequence length="84" mass="9401">MEEQLNQVRQNLDVFKQKAEKTHASLADEWIPVSDDAPGIISESKLIVKKCVELVQELLNTVTNLSLAQESLEIKHNEAMVVDG</sequence>
<evidence type="ECO:0000313" key="2">
    <source>
        <dbReference type="Proteomes" id="UP000799118"/>
    </source>
</evidence>
<keyword evidence="2" id="KW-1185">Reference proteome</keyword>
<dbReference type="EMBL" id="ML770264">
    <property type="protein sequence ID" value="KAE9383977.1"/>
    <property type="molecule type" value="Genomic_DNA"/>
</dbReference>
<gene>
    <name evidence="1" type="ORF">BT96DRAFT_1008569</name>
</gene>
<evidence type="ECO:0000313" key="1">
    <source>
        <dbReference type="EMBL" id="KAE9383977.1"/>
    </source>
</evidence>
<accession>A0A6A4GEV8</accession>
<dbReference type="AlphaFoldDB" id="A0A6A4GEV8"/>
<protein>
    <submittedName>
        <fullName evidence="1">Uncharacterized protein</fullName>
    </submittedName>
</protein>
<proteinExistence type="predicted"/>
<name>A0A6A4GEV8_9AGAR</name>